<dbReference type="Proteomes" id="UP001555826">
    <property type="component" value="Unassembled WGS sequence"/>
</dbReference>
<keyword evidence="8" id="KW-1185">Reference proteome</keyword>
<dbReference type="InterPro" id="IPR041796">
    <property type="entry name" value="Mre11_N"/>
</dbReference>
<dbReference type="EMBL" id="JBFNQN010000007">
    <property type="protein sequence ID" value="MEW9265292.1"/>
    <property type="molecule type" value="Genomic_DNA"/>
</dbReference>
<dbReference type="InterPro" id="IPR029052">
    <property type="entry name" value="Metallo-depent_PP-like"/>
</dbReference>
<evidence type="ECO:0000259" key="6">
    <source>
        <dbReference type="Pfam" id="PF00149"/>
    </source>
</evidence>
<dbReference type="PANTHER" id="PTHR30337:SF0">
    <property type="entry name" value="NUCLEASE SBCCD SUBUNIT D"/>
    <property type="match status" value="1"/>
</dbReference>
<sequence>MRFVHTADWQLGMTRHFLDADAQPRYTQARLDALQRIAAVAREHEAEFVVVCGDVLESNAVGPKVLARTADALAAFAGTPVLLLPGNHDPLDAGSPLRALAAWPGLGHVHVLDTPGPVAVREGVEVVAAPWTSKHPTHDLVAAATEGLEADGTLRVVVGHGAVDELSPDREDPARIALAPLEDAVADGRLHYVALGDRHSTTQVGRSGAVWYSGTQEVTDRLETDPGNVLLVTVSDASPPKVEPVHVGRWAFPVVRAELDSAADDDALGRRLEALPAKDRTVLTLALTGTLTVRAGAALDDLLAAQADRLAGLQHWARHSDLVVRADSDELADLGVGGYADAAVAELSTLAAGDGPDAAAARDALALVFRLAGAAR</sequence>
<dbReference type="Pfam" id="PF00149">
    <property type="entry name" value="Metallophos"/>
    <property type="match status" value="1"/>
</dbReference>
<proteinExistence type="inferred from homology"/>
<dbReference type="PIRSF" id="PIRSF033093">
    <property type="entry name" value="UCP_ML1119"/>
    <property type="match status" value="1"/>
</dbReference>
<evidence type="ECO:0000256" key="2">
    <source>
        <dbReference type="ARBA" id="ARBA00013365"/>
    </source>
</evidence>
<keyword evidence="5" id="KW-0269">Exonuclease</keyword>
<gene>
    <name evidence="7" type="ORF">AB1207_11085</name>
</gene>
<evidence type="ECO:0000256" key="1">
    <source>
        <dbReference type="ARBA" id="ARBA00010555"/>
    </source>
</evidence>
<keyword evidence="4" id="KW-0378">Hydrolase</keyword>
<dbReference type="PANTHER" id="PTHR30337">
    <property type="entry name" value="COMPONENT OF ATP-DEPENDENT DSDNA EXONUCLEASE"/>
    <property type="match status" value="1"/>
</dbReference>
<evidence type="ECO:0000256" key="4">
    <source>
        <dbReference type="ARBA" id="ARBA00022801"/>
    </source>
</evidence>
<dbReference type="SUPFAM" id="SSF56300">
    <property type="entry name" value="Metallo-dependent phosphatases"/>
    <property type="match status" value="1"/>
</dbReference>
<reference evidence="7 8" key="1">
    <citation type="submission" date="2024-07" db="EMBL/GenBank/DDBJ databases">
        <authorList>
            <person name="Thanompreechachai J."/>
            <person name="Duangmal K."/>
        </authorList>
    </citation>
    <scope>NUCLEOTIDE SEQUENCE [LARGE SCALE GENOMIC DNA]</scope>
    <source>
        <strain evidence="7 8">KCTC 19886</strain>
    </source>
</reference>
<dbReference type="InterPro" id="IPR050535">
    <property type="entry name" value="DNA_Repair-Maintenance_Comp"/>
</dbReference>
<accession>A0ABV3P6Z9</accession>
<dbReference type="Gene3D" id="3.60.21.10">
    <property type="match status" value="1"/>
</dbReference>
<feature type="domain" description="Calcineurin-like phosphoesterase" evidence="6">
    <location>
        <begin position="1"/>
        <end position="94"/>
    </location>
</feature>
<evidence type="ECO:0000313" key="8">
    <source>
        <dbReference type="Proteomes" id="UP001555826"/>
    </source>
</evidence>
<evidence type="ECO:0000313" key="7">
    <source>
        <dbReference type="EMBL" id="MEW9265292.1"/>
    </source>
</evidence>
<dbReference type="RefSeq" id="WP_367638619.1">
    <property type="nucleotide sequence ID" value="NZ_JBFNQN010000007.1"/>
</dbReference>
<protein>
    <recommendedName>
        <fullName evidence="2">Nuclease SbcCD subunit D</fullName>
    </recommendedName>
</protein>
<dbReference type="CDD" id="cd00840">
    <property type="entry name" value="MPP_Mre11_N"/>
    <property type="match status" value="1"/>
</dbReference>
<keyword evidence="3" id="KW-0540">Nuclease</keyword>
<dbReference type="InterPro" id="IPR004843">
    <property type="entry name" value="Calcineurin-like_PHP"/>
</dbReference>
<evidence type="ECO:0000256" key="5">
    <source>
        <dbReference type="ARBA" id="ARBA00022839"/>
    </source>
</evidence>
<comment type="similarity">
    <text evidence="1">Belongs to the SbcD family.</text>
</comment>
<comment type="caution">
    <text evidence="7">The sequence shown here is derived from an EMBL/GenBank/DDBJ whole genome shotgun (WGS) entry which is preliminary data.</text>
</comment>
<name>A0ABV3P6Z9_9ACTN</name>
<dbReference type="InterPro" id="IPR014577">
    <property type="entry name" value="UCP033093_metalloPase"/>
</dbReference>
<organism evidence="7 8">
    <name type="scientific">Kineococcus endophyticus</name>
    <dbReference type="NCBI Taxonomy" id="1181883"/>
    <lineage>
        <taxon>Bacteria</taxon>
        <taxon>Bacillati</taxon>
        <taxon>Actinomycetota</taxon>
        <taxon>Actinomycetes</taxon>
        <taxon>Kineosporiales</taxon>
        <taxon>Kineosporiaceae</taxon>
        <taxon>Kineococcus</taxon>
    </lineage>
</organism>
<evidence type="ECO:0000256" key="3">
    <source>
        <dbReference type="ARBA" id="ARBA00022722"/>
    </source>
</evidence>